<evidence type="ECO:0000256" key="1">
    <source>
        <dbReference type="SAM" id="MobiDB-lite"/>
    </source>
</evidence>
<proteinExistence type="predicted"/>
<dbReference type="AlphaFoldDB" id="A0AB34L1G1"/>
<evidence type="ECO:0000313" key="3">
    <source>
        <dbReference type="Proteomes" id="UP000803884"/>
    </source>
</evidence>
<evidence type="ECO:0000313" key="2">
    <source>
        <dbReference type="EMBL" id="KAL1590953.1"/>
    </source>
</evidence>
<reference evidence="2 3" key="1">
    <citation type="journal article" date="2020" name="Microbiol. Resour. Announc.">
        <title>Draft Genome Sequence of a Cladosporium Species Isolated from the Mesophotic Ascidian Didemnum maculosum.</title>
        <authorList>
            <person name="Gioti A."/>
            <person name="Siaperas R."/>
            <person name="Nikolaivits E."/>
            <person name="Le Goff G."/>
            <person name="Ouazzani J."/>
            <person name="Kotoulas G."/>
            <person name="Topakas E."/>
        </authorList>
    </citation>
    <scope>NUCLEOTIDE SEQUENCE [LARGE SCALE GENOMIC DNA]</scope>
    <source>
        <strain evidence="2 3">TM138-S3</strain>
    </source>
</reference>
<protein>
    <submittedName>
        <fullName evidence="2">Uncharacterized protein</fullName>
    </submittedName>
</protein>
<gene>
    <name evidence="2" type="ORF">WHR41_00131</name>
</gene>
<dbReference type="GeneID" id="96001575"/>
<sequence length="81" mass="8809">MASTAAESSKGKRPLLPPKAGASSSYTESKVHRSNTLDFEIRNLKEKAQKPIAFDSSKVPSPLLDPKLLERLVISSKTDGR</sequence>
<dbReference type="RefSeq" id="XP_069234058.1">
    <property type="nucleotide sequence ID" value="XM_069368737.1"/>
</dbReference>
<feature type="region of interest" description="Disordered" evidence="1">
    <location>
        <begin position="1"/>
        <end position="33"/>
    </location>
</feature>
<dbReference type="Proteomes" id="UP000803884">
    <property type="component" value="Unassembled WGS sequence"/>
</dbReference>
<organism evidence="2 3">
    <name type="scientific">Cladosporium halotolerans</name>
    <dbReference type="NCBI Taxonomy" id="1052096"/>
    <lineage>
        <taxon>Eukaryota</taxon>
        <taxon>Fungi</taxon>
        <taxon>Dikarya</taxon>
        <taxon>Ascomycota</taxon>
        <taxon>Pezizomycotina</taxon>
        <taxon>Dothideomycetes</taxon>
        <taxon>Dothideomycetidae</taxon>
        <taxon>Cladosporiales</taxon>
        <taxon>Cladosporiaceae</taxon>
        <taxon>Cladosporium</taxon>
    </lineage>
</organism>
<name>A0AB34L1G1_9PEZI</name>
<accession>A0AB34L1G1</accession>
<dbReference type="EMBL" id="JAAQHG020000001">
    <property type="protein sequence ID" value="KAL1590953.1"/>
    <property type="molecule type" value="Genomic_DNA"/>
</dbReference>
<comment type="caution">
    <text evidence="2">The sequence shown here is derived from an EMBL/GenBank/DDBJ whole genome shotgun (WGS) entry which is preliminary data.</text>
</comment>
<keyword evidence="3" id="KW-1185">Reference proteome</keyword>